<comment type="similarity">
    <text evidence="1">Belongs to the ARTD/PARP family.</text>
</comment>
<keyword evidence="2" id="KW-0328">Glycosyltransferase</keyword>
<dbReference type="Pfam" id="PF00644">
    <property type="entry name" value="PARP"/>
    <property type="match status" value="1"/>
</dbReference>
<keyword evidence="2" id="KW-0520">NAD</keyword>
<evidence type="ECO:0000313" key="5">
    <source>
        <dbReference type="EMBL" id="KAF3843478.1"/>
    </source>
</evidence>
<dbReference type="SMART" id="SM00609">
    <property type="entry name" value="VIT"/>
    <property type="match status" value="1"/>
</dbReference>
<feature type="domain" description="PARP catalytic" evidence="3">
    <location>
        <begin position="1"/>
        <end position="148"/>
    </location>
</feature>
<dbReference type="GO" id="GO:0005737">
    <property type="term" value="C:cytoplasm"/>
    <property type="evidence" value="ECO:0007669"/>
    <property type="project" value="TreeGrafter"/>
</dbReference>
<dbReference type="PROSITE" id="PS51059">
    <property type="entry name" value="PARP_CATALYTIC"/>
    <property type="match status" value="1"/>
</dbReference>
<keyword evidence="2" id="KW-0808">Transferase</keyword>
<evidence type="ECO:0000256" key="1">
    <source>
        <dbReference type="ARBA" id="ARBA00024347"/>
    </source>
</evidence>
<dbReference type="InterPro" id="IPR013694">
    <property type="entry name" value="VIT"/>
</dbReference>
<dbReference type="InterPro" id="IPR012317">
    <property type="entry name" value="Poly(ADP-ribose)pol_cat_dom"/>
</dbReference>
<gene>
    <name evidence="5" type="ORF">F7725_002327</name>
</gene>
<comment type="caution">
    <text evidence="5">The sequence shown here is derived from an EMBL/GenBank/DDBJ whole genome shotgun (WGS) entry which is preliminary data.</text>
</comment>
<dbReference type="InterPro" id="IPR031273">
    <property type="entry name" value="PARP4"/>
</dbReference>
<dbReference type="PANTHER" id="PTHR46530">
    <property type="entry name" value="PROTEIN MONO-ADP-RIBOSYLTRANSFERASE PARP4"/>
    <property type="match status" value="1"/>
</dbReference>
<feature type="domain" description="VIT" evidence="4">
    <location>
        <begin position="190"/>
        <end position="303"/>
    </location>
</feature>
<dbReference type="OrthoDB" id="1729737at2759"/>
<organism evidence="5 6">
    <name type="scientific">Dissostichus mawsoni</name>
    <name type="common">Antarctic cod</name>
    <dbReference type="NCBI Taxonomy" id="36200"/>
    <lineage>
        <taxon>Eukaryota</taxon>
        <taxon>Metazoa</taxon>
        <taxon>Chordata</taxon>
        <taxon>Craniata</taxon>
        <taxon>Vertebrata</taxon>
        <taxon>Euteleostomi</taxon>
        <taxon>Actinopterygii</taxon>
        <taxon>Neopterygii</taxon>
        <taxon>Teleostei</taxon>
        <taxon>Neoteleostei</taxon>
        <taxon>Acanthomorphata</taxon>
        <taxon>Eupercaria</taxon>
        <taxon>Perciformes</taxon>
        <taxon>Notothenioidei</taxon>
        <taxon>Nototheniidae</taxon>
        <taxon>Dissostichus</taxon>
    </lineage>
</organism>
<evidence type="ECO:0000313" key="6">
    <source>
        <dbReference type="Proteomes" id="UP000518266"/>
    </source>
</evidence>
<dbReference type="GO" id="GO:0003950">
    <property type="term" value="F:NAD+ poly-ADP-ribosyltransferase activity"/>
    <property type="evidence" value="ECO:0007669"/>
    <property type="project" value="UniProtKB-UniRule"/>
</dbReference>
<dbReference type="PROSITE" id="PS51468">
    <property type="entry name" value="VIT"/>
    <property type="match status" value="1"/>
</dbReference>
<dbReference type="PANTHER" id="PTHR46530:SF1">
    <property type="entry name" value="PROTEIN MONO-ADP-RIBOSYLTRANSFERASE PARP4"/>
    <property type="match status" value="1"/>
</dbReference>
<proteinExistence type="inferred from homology"/>
<dbReference type="Pfam" id="PF08487">
    <property type="entry name" value="VIT"/>
    <property type="match status" value="1"/>
</dbReference>
<evidence type="ECO:0000256" key="2">
    <source>
        <dbReference type="RuleBase" id="RU362114"/>
    </source>
</evidence>
<dbReference type="Gene3D" id="3.90.228.10">
    <property type="match status" value="1"/>
</dbReference>
<dbReference type="Proteomes" id="UP000518266">
    <property type="component" value="Unassembled WGS sequence"/>
</dbReference>
<evidence type="ECO:0000259" key="4">
    <source>
        <dbReference type="PROSITE" id="PS51468"/>
    </source>
</evidence>
<reference evidence="5 6" key="1">
    <citation type="submission" date="2020-03" db="EMBL/GenBank/DDBJ databases">
        <title>Dissostichus mawsoni Genome sequencing and assembly.</title>
        <authorList>
            <person name="Park H."/>
        </authorList>
    </citation>
    <scope>NUCLEOTIDE SEQUENCE [LARGE SCALE GENOMIC DNA]</scope>
    <source>
        <strain evidence="5">DM0001</strain>
        <tissue evidence="5">Muscle</tissue>
    </source>
</reference>
<dbReference type="EC" id="2.4.2.-" evidence="2"/>
<accession>A0A7J5Y573</accession>
<evidence type="ECO:0000259" key="3">
    <source>
        <dbReference type="PROSITE" id="PS51059"/>
    </source>
</evidence>
<dbReference type="EMBL" id="JAAKFY010000018">
    <property type="protein sequence ID" value="KAF3843478.1"/>
    <property type="molecule type" value="Genomic_DNA"/>
</dbReference>
<keyword evidence="6" id="KW-1185">Reference proteome</keyword>
<dbReference type="SUPFAM" id="SSF56399">
    <property type="entry name" value="ADP-ribosylation"/>
    <property type="match status" value="1"/>
</dbReference>
<name>A0A7J5Y573_DISMA</name>
<dbReference type="AlphaFoldDB" id="A0A7J5Y573"/>
<protein>
    <recommendedName>
        <fullName evidence="2">Poly [ADP-ribose] polymerase</fullName>
        <shortName evidence="2">PARP</shortName>
        <ecNumber evidence="2">2.4.2.-</ecNumber>
    </recommendedName>
</protein>
<sequence length="303" mass="33539">MQVKQVLRVSRGVELQTFKSEFGNVRPLLHSSSPSNFGLLPPRVGVEHHGIERTDAGNLGSGIYFSDDLNTSLKYSKPSETDGSRLLLVCDVALGQCMDVHKKDLTLTEAPEGYDSVHGDDEYVVYSPDQVKLKFVVQFSIEGDAPKEFSPNINICAEPSPDRDQKITEKPDNDKELTLDEIEICTNPLDDMKSGLMDSSGQQLPLQAVHVKCKLMDLLSQVIIFQKYTNLSSVPIEAKYVFPLEDSAAVCGFEAFINGKHVVGQVKEKETARREYKQAIKKGHGAYLMDQDAPVCSPSAFKI</sequence>